<proteinExistence type="predicted"/>
<accession>A0A853PRF7</accession>
<evidence type="ECO:0000313" key="1">
    <source>
        <dbReference type="EMBL" id="OCR30586.1"/>
    </source>
</evidence>
<gene>
    <name evidence="1" type="ORF">AC094_29350</name>
</gene>
<evidence type="ECO:0000313" key="2">
    <source>
        <dbReference type="Proteomes" id="UP000093197"/>
    </source>
</evidence>
<sequence length="651" mass="72211">MDCKLNKNLTGECKYSISGIHSLWVLNIDDFQTYEFRDDKLYSEIYIDNIYIKGKWYELQTIDESKFTEKFANGGYTQELTTYISKFDSEIQAEILKTNKRKFLVLFRTNEGRYFVFGSDGGVPLTYTAETGTKGSSIGYSVTLSKNSQFPLFEVNPDYMVNGGGAKFQYRPIFEPIYCELNASSKNTGYQVATYALKETIDKGEALDINGEICSISGKKQAIVVLQGKSNPDSSKYESEGTFTPDSVLKGGNVVKKLNYMECRPEITGSITATPNLITLTRNVRTKNVTIYSQHDWKMIQASDKATCNLNEGGAGDNIAKFERNSNYGNGTFKFKNTYTQEEIDVKVQNLVLQSTGVDATGEQVTPTPNGVICSAAGCSIRLSIMCAGGAGTYSLSTNISHSNFVTYTANTNSFEIIVSESDIEEEKTAVFTLTHDTSSDEKIVFTVTQEAAKIIKIPDFNFLTYRYKWTAEDGRDLDTATELVNSGLVDASGTTIDGLAVGWNMKGNSNTAVTQYLIYGGDNTSSGNECTFIDMLALCSEENLPNLPDKIYVDVYCNWYGEKKNGYMTFEIKAYKGGEMVKDGYNFINEGGEEVYSGEQSKFVKAACTSNHSTYKTSYTYVCRITYDKLTREASIAIQSDDSGNDCHTT</sequence>
<dbReference type="AlphaFoldDB" id="A0A853PRF7"/>
<reference evidence="1 2" key="1">
    <citation type="journal article" date="2016" name="PLoS ONE">
        <title>Genomic Diversity of Enterotoxigenic Strains of Bacteroides fragilis.</title>
        <authorList>
            <person name="Pierce J.V."/>
            <person name="Bernstein H.D."/>
        </authorList>
    </citation>
    <scope>NUCLEOTIDE SEQUENCE [LARGE SCALE GENOMIC DNA]</scope>
    <source>
        <strain evidence="1 2">20793-3</strain>
    </source>
</reference>
<protein>
    <recommendedName>
        <fullName evidence="3">Bacteroidetes-Associated Carbohydrate-binding Often N-terminal family protein</fullName>
    </recommendedName>
</protein>
<evidence type="ECO:0008006" key="3">
    <source>
        <dbReference type="Google" id="ProtNLM"/>
    </source>
</evidence>
<dbReference type="RefSeq" id="WP_050442232.1">
    <property type="nucleotide sequence ID" value="NZ_LIDT01000030.1"/>
</dbReference>
<organism evidence="1 2">
    <name type="scientific">Bacteroides fragilis</name>
    <dbReference type="NCBI Taxonomy" id="817"/>
    <lineage>
        <taxon>Bacteria</taxon>
        <taxon>Pseudomonadati</taxon>
        <taxon>Bacteroidota</taxon>
        <taxon>Bacteroidia</taxon>
        <taxon>Bacteroidales</taxon>
        <taxon>Bacteroidaceae</taxon>
        <taxon>Bacteroides</taxon>
    </lineage>
</organism>
<comment type="caution">
    <text evidence="1">The sequence shown here is derived from an EMBL/GenBank/DDBJ whole genome shotgun (WGS) entry which is preliminary data.</text>
</comment>
<dbReference type="EMBL" id="LIDT01000030">
    <property type="protein sequence ID" value="OCR30586.1"/>
    <property type="molecule type" value="Genomic_DNA"/>
</dbReference>
<name>A0A853PRF7_BACFG</name>
<dbReference type="Proteomes" id="UP000093197">
    <property type="component" value="Unassembled WGS sequence"/>
</dbReference>